<proteinExistence type="predicted"/>
<evidence type="ECO:0000313" key="2">
    <source>
        <dbReference type="Proteomes" id="UP000501891"/>
    </source>
</evidence>
<evidence type="ECO:0000313" key="1">
    <source>
        <dbReference type="EMBL" id="QJE74675.1"/>
    </source>
</evidence>
<name>A0A858RB41_9PROT</name>
<dbReference type="Proteomes" id="UP000501891">
    <property type="component" value="Chromosome"/>
</dbReference>
<gene>
    <name evidence="1" type="ORF">HHL28_17855</name>
</gene>
<dbReference type="AlphaFoldDB" id="A0A858RB41"/>
<reference evidence="1" key="1">
    <citation type="submission" date="2020-04" db="EMBL/GenBank/DDBJ databases">
        <title>A desert anoxygenic phototrophic bacterium fixes CO2 using RubisCO under aerobic conditions.</title>
        <authorList>
            <person name="Tang K."/>
        </authorList>
    </citation>
    <scope>NUCLEOTIDE SEQUENCE [LARGE SCALE GENOMIC DNA]</scope>
    <source>
        <strain evidence="1">MIMtkB3</strain>
    </source>
</reference>
<keyword evidence="2" id="KW-1185">Reference proteome</keyword>
<protein>
    <submittedName>
        <fullName evidence="1">Uncharacterized protein</fullName>
    </submittedName>
</protein>
<sequence length="93" mass="10178">MGSLIPFTPPGEVNRVAERLAQACRLRLLERPDRPAPLAALIEGLGEEPGLANLALEQLRRTGRIGIGRFPQRHRPHALVLGISRIDDVGMGR</sequence>
<accession>A0A858RB41</accession>
<dbReference type="KEGG" id="acru:HHL28_17855"/>
<dbReference type="EMBL" id="CP051775">
    <property type="protein sequence ID" value="QJE74675.1"/>
    <property type="molecule type" value="Genomic_DNA"/>
</dbReference>
<organism evidence="1 2">
    <name type="scientific">Aerophototrophica crusticola</name>
    <dbReference type="NCBI Taxonomy" id="1709002"/>
    <lineage>
        <taxon>Bacteria</taxon>
        <taxon>Pseudomonadati</taxon>
        <taxon>Pseudomonadota</taxon>
        <taxon>Alphaproteobacteria</taxon>
        <taxon>Rhodospirillales</taxon>
        <taxon>Rhodospirillaceae</taxon>
        <taxon>Aerophototrophica</taxon>
    </lineage>
</organism>